<keyword evidence="3" id="KW-1133">Transmembrane helix</keyword>
<dbReference type="Pfam" id="PF05705">
    <property type="entry name" value="DUF829"/>
    <property type="match status" value="1"/>
</dbReference>
<dbReference type="GO" id="GO:0005640">
    <property type="term" value="C:nuclear outer membrane"/>
    <property type="evidence" value="ECO:0007669"/>
    <property type="project" value="UniProtKB-SubCell"/>
</dbReference>
<protein>
    <submittedName>
        <fullName evidence="7">Uncharacterized protein</fullName>
    </submittedName>
</protein>
<dbReference type="EMBL" id="JAPUFD010000005">
    <property type="protein sequence ID" value="MDI1487439.1"/>
    <property type="molecule type" value="Genomic_DNA"/>
</dbReference>
<keyword evidence="2" id="KW-0812">Transmembrane</keyword>
<dbReference type="AlphaFoldDB" id="A0AA43TTS4"/>
<comment type="subcellular location">
    <subcellularLocation>
        <location evidence="6">Nucleus outer membrane</location>
        <topology evidence="6">Single-pass membrane protein</topology>
    </subcellularLocation>
</comment>
<evidence type="ECO:0000313" key="8">
    <source>
        <dbReference type="Proteomes" id="UP001161017"/>
    </source>
</evidence>
<dbReference type="Proteomes" id="UP001161017">
    <property type="component" value="Unassembled WGS sequence"/>
</dbReference>
<organism evidence="7 8">
    <name type="scientific">Ramalina farinacea</name>
    <dbReference type="NCBI Taxonomy" id="258253"/>
    <lineage>
        <taxon>Eukaryota</taxon>
        <taxon>Fungi</taxon>
        <taxon>Dikarya</taxon>
        <taxon>Ascomycota</taxon>
        <taxon>Pezizomycotina</taxon>
        <taxon>Lecanoromycetes</taxon>
        <taxon>OSLEUM clade</taxon>
        <taxon>Lecanoromycetidae</taxon>
        <taxon>Lecanorales</taxon>
        <taxon>Lecanorineae</taxon>
        <taxon>Ramalinaceae</taxon>
        <taxon>Ramalina</taxon>
    </lineage>
</organism>
<keyword evidence="4" id="KW-0472">Membrane</keyword>
<dbReference type="PANTHER" id="PTHR12265">
    <property type="entry name" value="TRANSMEMBRANE PROTEIN 53"/>
    <property type="match status" value="1"/>
</dbReference>
<gene>
    <name evidence="7" type="ORF">OHK93_006709</name>
</gene>
<dbReference type="PANTHER" id="PTHR12265:SF30">
    <property type="entry name" value="TRANSMEMBRANE PROTEIN 53"/>
    <property type="match status" value="1"/>
</dbReference>
<dbReference type="InterPro" id="IPR029058">
    <property type="entry name" value="AB_hydrolase_fold"/>
</dbReference>
<evidence type="ECO:0000256" key="2">
    <source>
        <dbReference type="ARBA" id="ARBA00022692"/>
    </source>
</evidence>
<dbReference type="SUPFAM" id="SSF53474">
    <property type="entry name" value="alpha/beta-Hydrolases"/>
    <property type="match status" value="1"/>
</dbReference>
<evidence type="ECO:0000313" key="7">
    <source>
        <dbReference type="EMBL" id="MDI1487439.1"/>
    </source>
</evidence>
<evidence type="ECO:0000256" key="6">
    <source>
        <dbReference type="ARBA" id="ARBA00034303"/>
    </source>
</evidence>
<sequence>MGAAPIHISFYLQKHFTLFPNARIILIRGDPLVFGLQSLKTQNLRIAPVIAALKAEPDSPVVLHVFSNAGSHTASVLARAWRDGGGVANNDNEKGTGGGGGREPSLLPVRCMLLDSTPSVGDWATSYDGTAHYMVQLPFWIRPAMWLLWLAFTLYVFVWEFVSGKPNVWLEANLDLNDETLFPKRAPRIYFYSREDKLVRVRDVRAHFAAAQRKGLEVDPEEFKGSAHVRHGKGEGEARYWGIVEEVVKNVLERRKERFI</sequence>
<evidence type="ECO:0000256" key="3">
    <source>
        <dbReference type="ARBA" id="ARBA00022989"/>
    </source>
</evidence>
<evidence type="ECO:0000256" key="5">
    <source>
        <dbReference type="ARBA" id="ARBA00023242"/>
    </source>
</evidence>
<proteinExistence type="inferred from homology"/>
<evidence type="ECO:0000256" key="1">
    <source>
        <dbReference type="ARBA" id="ARBA00007387"/>
    </source>
</evidence>
<evidence type="ECO:0000256" key="4">
    <source>
        <dbReference type="ARBA" id="ARBA00023136"/>
    </source>
</evidence>
<comment type="caution">
    <text evidence="7">The sequence shown here is derived from an EMBL/GenBank/DDBJ whole genome shotgun (WGS) entry which is preliminary data.</text>
</comment>
<name>A0AA43TTS4_9LECA</name>
<comment type="similarity">
    <text evidence="1">Belongs to the TMEM53 family.</text>
</comment>
<keyword evidence="8" id="KW-1185">Reference proteome</keyword>
<accession>A0AA43TTS4</accession>
<keyword evidence="5" id="KW-0539">Nucleus</keyword>
<reference evidence="7" key="1">
    <citation type="journal article" date="2023" name="Genome Biol. Evol.">
        <title>First Whole Genome Sequence and Flow Cytometry Genome Size Data for the Lichen-Forming Fungus Ramalina farinacea (Ascomycota).</title>
        <authorList>
            <person name="Llewellyn T."/>
            <person name="Mian S."/>
            <person name="Hill R."/>
            <person name="Leitch I.J."/>
            <person name="Gaya E."/>
        </authorList>
    </citation>
    <scope>NUCLEOTIDE SEQUENCE</scope>
    <source>
        <strain evidence="7">LIQ254RAFAR</strain>
    </source>
</reference>
<dbReference type="InterPro" id="IPR008547">
    <property type="entry name" value="DUF829_TMEM53"/>
</dbReference>